<evidence type="ECO:0000313" key="3">
    <source>
        <dbReference type="Proteomes" id="UP001431963"/>
    </source>
</evidence>
<dbReference type="EMBL" id="JBALHR010000020">
    <property type="protein sequence ID" value="MEH7830264.1"/>
    <property type="molecule type" value="Genomic_DNA"/>
</dbReference>
<proteinExistence type="predicted"/>
<dbReference type="Proteomes" id="UP001431963">
    <property type="component" value="Unassembled WGS sequence"/>
</dbReference>
<evidence type="ECO:0000256" key="1">
    <source>
        <dbReference type="SAM" id="SignalP"/>
    </source>
</evidence>
<name>A0ABU8BZY6_9RHOB</name>
<protein>
    <recommendedName>
        <fullName evidence="4">HEAT repeat protein</fullName>
    </recommendedName>
</protein>
<organism evidence="2 3">
    <name type="scientific">Gemmobacter denitrificans</name>
    <dbReference type="NCBI Taxonomy" id="3123040"/>
    <lineage>
        <taxon>Bacteria</taxon>
        <taxon>Pseudomonadati</taxon>
        <taxon>Pseudomonadota</taxon>
        <taxon>Alphaproteobacteria</taxon>
        <taxon>Rhodobacterales</taxon>
        <taxon>Paracoccaceae</taxon>
        <taxon>Gemmobacter</taxon>
    </lineage>
</organism>
<sequence length="718" mass="75925">MCWRLLLVLVLLFFPGIGAAGQALVTSGEHDGFSRLAITLDAPRAWTLGRTTDGYELRFEGGAIDFDLSRAFARIPKSRLGDVSADRDGATLRFALTCACHARPFEFRDNIVVVDLRDGPPPAGSVYEAMLEPLKPAPKPNTTMQPTTIGIYDWTRPESPKPQPPAAVSLSSGLDTAILADNLARELGAAASAGVIELAVPAPPPKSEPVVPNEALPNLRILDEPGVQARLGGQLDEAEPRIAETCIPEAELALHEWGGGLSPLEVLATTRSSILDGTDRPDPAAVAAAARSLIHIGFGQEALQLLDAMGQGVPAQDMLKDLAVIIDGGTTQPSVFAGMENCNSPAALWSVLARPSLRKAEKINSGAITRAFSALPLSLRQALAQGLGERLIQQGDLEAARIVESAVGRAVQEPDASLKLLSGQRKLASGAPDEAVVLLQDVADEGGPKSAEALVKLVDLAVRDQASIDALTLEALEVLAHENADQPIYQDLRRAILLAKALLSDFQGAFVDLDAVPEVEAQLWTMLAEQGPDSALLEHATLRSGDPAPKVAAETAIRIAERFIDLGLPGQVPHWVPDGIDLPDEQRLVRAKALLALRDARAALREVAGLQGNEAREIEARAFSQLGDTTQAALAFNDNGDDDAVQQMRRISRDWTSVSQTQGVWGQAAIMAGEGPPLNAAPPDKALALSEALLKDSISARNAVDSLLGEVALPLPSP</sequence>
<accession>A0ABU8BZY6</accession>
<gene>
    <name evidence="2" type="ORF">V6590_19110</name>
</gene>
<feature type="signal peptide" evidence="1">
    <location>
        <begin position="1"/>
        <end position="19"/>
    </location>
</feature>
<dbReference type="RefSeq" id="WP_335425301.1">
    <property type="nucleotide sequence ID" value="NZ_JBALHR010000020.1"/>
</dbReference>
<evidence type="ECO:0000313" key="2">
    <source>
        <dbReference type="EMBL" id="MEH7830264.1"/>
    </source>
</evidence>
<reference evidence="2" key="1">
    <citation type="submission" date="2024-02" db="EMBL/GenBank/DDBJ databases">
        <title>Genome sequences of strain Gemmobacter sp. JM10B15.</title>
        <authorList>
            <person name="Zhang M."/>
        </authorList>
    </citation>
    <scope>NUCLEOTIDE SEQUENCE</scope>
    <source>
        <strain evidence="2">JM10B15</strain>
    </source>
</reference>
<evidence type="ECO:0008006" key="4">
    <source>
        <dbReference type="Google" id="ProtNLM"/>
    </source>
</evidence>
<comment type="caution">
    <text evidence="2">The sequence shown here is derived from an EMBL/GenBank/DDBJ whole genome shotgun (WGS) entry which is preliminary data.</text>
</comment>
<keyword evidence="1" id="KW-0732">Signal</keyword>
<feature type="chain" id="PRO_5046709395" description="HEAT repeat protein" evidence="1">
    <location>
        <begin position="20"/>
        <end position="718"/>
    </location>
</feature>
<keyword evidence="3" id="KW-1185">Reference proteome</keyword>